<evidence type="ECO:0000313" key="5">
    <source>
        <dbReference type="Proteomes" id="UP000318815"/>
    </source>
</evidence>
<feature type="transmembrane region" description="Helical" evidence="1">
    <location>
        <begin position="785"/>
        <end position="807"/>
    </location>
</feature>
<dbReference type="RefSeq" id="WP_146303086.1">
    <property type="nucleotide sequence ID" value="NZ_VOHS01000001.1"/>
</dbReference>
<dbReference type="SUPFAM" id="SSF54001">
    <property type="entry name" value="Cysteine proteinases"/>
    <property type="match status" value="1"/>
</dbReference>
<dbReference type="InterPro" id="IPR024618">
    <property type="entry name" value="DUF3857"/>
</dbReference>
<feature type="transmembrane region" description="Helical" evidence="1">
    <location>
        <begin position="661"/>
        <end position="681"/>
    </location>
</feature>
<feature type="transmembrane region" description="Helical" evidence="1">
    <location>
        <begin position="748"/>
        <end position="773"/>
    </location>
</feature>
<feature type="transmembrane region" description="Helical" evidence="1">
    <location>
        <begin position="693"/>
        <end position="716"/>
    </location>
</feature>
<dbReference type="Proteomes" id="UP000318815">
    <property type="component" value="Unassembled WGS sequence"/>
</dbReference>
<dbReference type="Gene3D" id="3.10.620.30">
    <property type="match status" value="1"/>
</dbReference>
<name>A0A5C6M0L9_9BACT</name>
<accession>A0A5C6M0L9</accession>
<comment type="caution">
    <text evidence="4">The sequence shown here is derived from an EMBL/GenBank/DDBJ whole genome shotgun (WGS) entry which is preliminary data.</text>
</comment>
<evidence type="ECO:0000256" key="2">
    <source>
        <dbReference type="SAM" id="SignalP"/>
    </source>
</evidence>
<feature type="signal peptide" evidence="2">
    <location>
        <begin position="1"/>
        <end position="21"/>
    </location>
</feature>
<protein>
    <submittedName>
        <fullName evidence="4">DUF3857 domain-containing protein</fullName>
    </submittedName>
</protein>
<keyword evidence="1" id="KW-0812">Transmembrane</keyword>
<dbReference type="Pfam" id="PF10754">
    <property type="entry name" value="DUF2569"/>
    <property type="match status" value="1"/>
</dbReference>
<sequence>MHRILPILILFICCAAARSGAQQKNFSITPEPSWRVPYKPDLKQEPDARDVSNGYYMLLFEEQQHVEQSAIYRHEIKQIVSEAGIQNAAEIKVDYDPVYEKLLFHKILIRRKGKLINQLQASKFKILQQEDDLSRFIYSGLYTAYYILEDVRKGDQIELAYTIEGNNPIFEHKFTSLFYLASPSPIVNFHRSIITDPAREIFFKTFNGAPMPDRQMVNNMQVYKWEMTNIQAPESEEDAPSWYDNYPTVQATEYRDWMEVIKWGDRVNKIPPPGAALKAKIAELKRESHKNKETYMLKAIRFVQDDIRYMGIEMGEYSHRPNTPDKILMQRFGDCKDKSLLLATILKANGIYASMAYVDSYNKGRVADFLPAPDIFDHAIVYARLNDKDYWIDATTSFQRGNLAALTISDFQQGLIIDPAGKNGFTPVKNIANGKTVVHEHFQLPSDQSNAGRLSVTSVFTMQYADDQRDLLANSSRKDNENTFLNYYKNIYGSVSIDSSLRVIDNEDDDRIEIRENYLLHTPWKTDSARINRIDFNVKANLLRDVLPAYAEEEDKKTAPLAMRYPFSQDYTITIEMPSAWSINEEELHIKNPYYALHFVPSVRDNIVTLHYTFETYQDHIPVNFLDTYIKDRKKIDDFLGFVFYWDMEGKAQSEAPSQGINWFIIGLTIFFAGVFTHHALRFYKISFQPAQAAYYPPAINGFLVLIAIAIFLMPVKTFYTLINMDIFSNNIWLQLDKLTNATHSTSLLQLLLVTELAGVICMLVFNLLLVSLLLKKRDTFPKALVAFIIFYLLFNLADILVFNYVYERKGWADASVQIIMQSSIVAAVLIPYMLKSKQVKETFIMPYESN</sequence>
<feature type="chain" id="PRO_5022674421" evidence="2">
    <location>
        <begin position="22"/>
        <end position="851"/>
    </location>
</feature>
<feature type="transmembrane region" description="Helical" evidence="1">
    <location>
        <begin position="819"/>
        <end position="835"/>
    </location>
</feature>
<dbReference type="InterPro" id="IPR038765">
    <property type="entry name" value="Papain-like_cys_pep_sf"/>
</dbReference>
<keyword evidence="2" id="KW-0732">Signal</keyword>
<reference evidence="4 5" key="1">
    <citation type="submission" date="2019-08" db="EMBL/GenBank/DDBJ databases">
        <title>Whole genome sequencing of chitin degrading bacteria Chitinophaga pinensis YS16.</title>
        <authorList>
            <person name="Singh R.P."/>
            <person name="Manchanda G."/>
            <person name="Maurya I.K."/>
            <person name="Joshi N.K."/>
            <person name="Srivastava A.K."/>
        </authorList>
    </citation>
    <scope>NUCLEOTIDE SEQUENCE [LARGE SCALE GENOMIC DNA]</scope>
    <source>
        <strain evidence="4 5">YS-16</strain>
    </source>
</reference>
<dbReference type="EMBL" id="VOHS01000001">
    <property type="protein sequence ID" value="TWW02450.1"/>
    <property type="molecule type" value="Genomic_DNA"/>
</dbReference>
<evidence type="ECO:0000256" key="1">
    <source>
        <dbReference type="SAM" id="Phobius"/>
    </source>
</evidence>
<keyword evidence="1" id="KW-1133">Transmembrane helix</keyword>
<keyword evidence="5" id="KW-1185">Reference proteome</keyword>
<organism evidence="4 5">
    <name type="scientific">Chitinophaga pinensis</name>
    <dbReference type="NCBI Taxonomy" id="79329"/>
    <lineage>
        <taxon>Bacteria</taxon>
        <taxon>Pseudomonadati</taxon>
        <taxon>Bacteroidota</taxon>
        <taxon>Chitinophagia</taxon>
        <taxon>Chitinophagales</taxon>
        <taxon>Chitinophagaceae</taxon>
        <taxon>Chitinophaga</taxon>
    </lineage>
</organism>
<keyword evidence="1" id="KW-0472">Membrane</keyword>
<dbReference type="InterPro" id="IPR019690">
    <property type="entry name" value="DUF2569"/>
</dbReference>
<dbReference type="AlphaFoldDB" id="A0A5C6M0L9"/>
<gene>
    <name evidence="4" type="ORF">FEF09_01185</name>
</gene>
<evidence type="ECO:0000259" key="3">
    <source>
        <dbReference type="Pfam" id="PF12969"/>
    </source>
</evidence>
<proteinExistence type="predicted"/>
<dbReference type="Pfam" id="PF12969">
    <property type="entry name" value="DUF3857"/>
    <property type="match status" value="1"/>
</dbReference>
<feature type="domain" description="DUF3857" evidence="3">
    <location>
        <begin position="69"/>
        <end position="233"/>
    </location>
</feature>
<evidence type="ECO:0000313" key="4">
    <source>
        <dbReference type="EMBL" id="TWW02450.1"/>
    </source>
</evidence>
<dbReference type="Gene3D" id="2.60.40.3140">
    <property type="match status" value="1"/>
</dbReference>
<dbReference type="OrthoDB" id="98874at2"/>